<evidence type="ECO:0000256" key="1">
    <source>
        <dbReference type="SAM" id="Phobius"/>
    </source>
</evidence>
<evidence type="ECO:0000313" key="2">
    <source>
        <dbReference type="EMBL" id="XAO37291.1"/>
    </source>
</evidence>
<proteinExistence type="predicted"/>
<keyword evidence="1" id="KW-0472">Membrane</keyword>
<feature type="transmembrane region" description="Helical" evidence="1">
    <location>
        <begin position="51"/>
        <end position="70"/>
    </location>
</feature>
<reference evidence="2" key="1">
    <citation type="submission" date="2024-05" db="EMBL/GenBank/DDBJ databases">
        <title>Fine-tuning the evolutionary stability and environmental longevity of recombinant transmissible vaccines.</title>
        <authorList>
            <person name="Chan B."/>
            <person name="Nuismer S.L."/>
            <person name="Nichols J."/>
            <person name="Davison A.J."/>
            <person name="Alqirbi H."/>
            <person name="Jarvis M.A."/>
            <person name="Redwood A.J."/>
        </authorList>
    </citation>
    <scope>NUCLEOTIDE SEQUENCE</scope>
    <source>
        <strain evidence="2">K181</strain>
    </source>
</reference>
<keyword evidence="1" id="KW-0812">Transmembrane</keyword>
<keyword evidence="1" id="KW-1133">Transmembrane helix</keyword>
<dbReference type="EMBL" id="PP756679">
    <property type="protein sequence ID" value="XAO37291.1"/>
    <property type="molecule type" value="Genomic_DNA"/>
</dbReference>
<organism evidence="2">
    <name type="scientific">Muromegalovirus muridbeta1</name>
    <dbReference type="NCBI Taxonomy" id="3050323"/>
    <lineage>
        <taxon>Viruses</taxon>
        <taxon>Duplodnaviria</taxon>
        <taxon>Heunggongvirae</taxon>
        <taxon>Peploviricota</taxon>
        <taxon>Herviviricetes</taxon>
        <taxon>Herpesvirales</taxon>
        <taxon>Orthoherpesviridae</taxon>
        <taxon>Betaherpesvirinae</taxon>
        <taxon>Muromegalovirus</taxon>
    </lineage>
</organism>
<gene>
    <name evidence="2" type="primary">m119.4</name>
</gene>
<dbReference type="EMBL" id="PP756678">
    <property type="protein sequence ID" value="XAO37151.1"/>
    <property type="molecule type" value="Genomic_DNA"/>
</dbReference>
<dbReference type="EMBL" id="PP756681">
    <property type="protein sequence ID" value="XAO37571.1"/>
    <property type="molecule type" value="Genomic_DNA"/>
</dbReference>
<sequence>MPEFPQDPAAPLRSNRTEPDFPTFLPHMVSGYIDSSLWSPIVRFVVMLPELLFVIVAVAIIALAVIFRIVRMKIRAVYRIYRVLRRRRPTHTA</sequence>
<protein>
    <submittedName>
        <fullName evidence="2">Protein m119.4</fullName>
    </submittedName>
</protein>
<accession>A0AAU6W7T5</accession>
<dbReference type="EMBL" id="PP756680">
    <property type="protein sequence ID" value="XAO37431.1"/>
    <property type="molecule type" value="Genomic_DNA"/>
</dbReference>
<name>A0AAU6W7T5_9BETA</name>